<dbReference type="AlphaFoldDB" id="A0A381F4I7"/>
<dbReference type="OrthoDB" id="798065at2"/>
<sequence>MKIDKLIDNKSQVLYDGFCAELNQEFNIIIGEENIAFKISDLINNSFKNIKDFLSKNDLEIILEKGEIKNNVPEYIKRLISENEYTDLIKNANYYKSESHLALNYFVKNDLLLLFTYGEKQPSRWILILENVWKIK</sequence>
<protein>
    <submittedName>
        <fullName evidence="2">Uncharacterized protein</fullName>
    </submittedName>
</protein>
<organism evidence="2 4">
    <name type="scientific">Chryseobacterium indoltheticum</name>
    <dbReference type="NCBI Taxonomy" id="254"/>
    <lineage>
        <taxon>Bacteria</taxon>
        <taxon>Pseudomonadati</taxon>
        <taxon>Bacteroidota</taxon>
        <taxon>Flavobacteriia</taxon>
        <taxon>Flavobacteriales</taxon>
        <taxon>Weeksellaceae</taxon>
        <taxon>Chryseobacterium group</taxon>
        <taxon>Chryseobacterium</taxon>
    </lineage>
</organism>
<keyword evidence="3" id="KW-1185">Reference proteome</keyword>
<dbReference type="EMBL" id="FTMF01000004">
    <property type="protein sequence ID" value="SIQ29695.1"/>
    <property type="molecule type" value="Genomic_DNA"/>
</dbReference>
<dbReference type="Proteomes" id="UP000185725">
    <property type="component" value="Unassembled WGS sequence"/>
</dbReference>
<reference evidence="2 4" key="2">
    <citation type="submission" date="2018-06" db="EMBL/GenBank/DDBJ databases">
        <authorList>
            <consortium name="Pathogen Informatics"/>
            <person name="Doyle S."/>
        </authorList>
    </citation>
    <scope>NUCLEOTIDE SEQUENCE [LARGE SCALE GENOMIC DNA]</scope>
    <source>
        <strain evidence="2 4">NCTC13560</strain>
    </source>
</reference>
<reference evidence="1 3" key="1">
    <citation type="submission" date="2017-01" db="EMBL/GenBank/DDBJ databases">
        <authorList>
            <person name="Varghese N."/>
            <person name="Submissions S."/>
        </authorList>
    </citation>
    <scope>NUCLEOTIDE SEQUENCE [LARGE SCALE GENOMIC DNA]</scope>
    <source>
        <strain evidence="1 3">ATCC 27950</strain>
    </source>
</reference>
<dbReference type="Proteomes" id="UP000255231">
    <property type="component" value="Unassembled WGS sequence"/>
</dbReference>
<dbReference type="KEGG" id="cil:EG358_14705"/>
<evidence type="ECO:0000313" key="3">
    <source>
        <dbReference type="Proteomes" id="UP000185725"/>
    </source>
</evidence>
<gene>
    <name evidence="2" type="ORF">NCTC13560_00185</name>
    <name evidence="1" type="ORF">SAMN05421682_10416</name>
</gene>
<name>A0A381F4I7_9FLAO</name>
<dbReference type="RefSeq" id="WP_076559455.1">
    <property type="nucleotide sequence ID" value="NZ_CP033929.1"/>
</dbReference>
<evidence type="ECO:0000313" key="4">
    <source>
        <dbReference type="Proteomes" id="UP000255231"/>
    </source>
</evidence>
<dbReference type="EMBL" id="UFVS01000001">
    <property type="protein sequence ID" value="SUX41388.1"/>
    <property type="molecule type" value="Genomic_DNA"/>
</dbReference>
<dbReference type="GeneID" id="303674959"/>
<evidence type="ECO:0000313" key="1">
    <source>
        <dbReference type="EMBL" id="SIQ29695.1"/>
    </source>
</evidence>
<proteinExistence type="predicted"/>
<evidence type="ECO:0000313" key="2">
    <source>
        <dbReference type="EMBL" id="SUX41388.1"/>
    </source>
</evidence>
<accession>A0A381F4I7</accession>